<dbReference type="EMBL" id="BTRK01000006">
    <property type="protein sequence ID" value="GMR58506.1"/>
    <property type="molecule type" value="Genomic_DNA"/>
</dbReference>
<feature type="non-terminal residue" evidence="2">
    <location>
        <position position="109"/>
    </location>
</feature>
<feature type="compositionally biased region" description="Low complexity" evidence="1">
    <location>
        <begin position="62"/>
        <end position="79"/>
    </location>
</feature>
<feature type="region of interest" description="Disordered" evidence="1">
    <location>
        <begin position="31"/>
        <end position="109"/>
    </location>
</feature>
<dbReference type="Proteomes" id="UP001328107">
    <property type="component" value="Unassembled WGS sequence"/>
</dbReference>
<gene>
    <name evidence="2" type="ORF">PMAYCL1PPCAC_28701</name>
</gene>
<organism evidence="2 3">
    <name type="scientific">Pristionchus mayeri</name>
    <dbReference type="NCBI Taxonomy" id="1317129"/>
    <lineage>
        <taxon>Eukaryota</taxon>
        <taxon>Metazoa</taxon>
        <taxon>Ecdysozoa</taxon>
        <taxon>Nematoda</taxon>
        <taxon>Chromadorea</taxon>
        <taxon>Rhabditida</taxon>
        <taxon>Rhabditina</taxon>
        <taxon>Diplogasteromorpha</taxon>
        <taxon>Diplogasteroidea</taxon>
        <taxon>Neodiplogasteridae</taxon>
        <taxon>Pristionchus</taxon>
    </lineage>
</organism>
<feature type="non-terminal residue" evidence="2">
    <location>
        <position position="1"/>
    </location>
</feature>
<reference evidence="3" key="1">
    <citation type="submission" date="2022-10" db="EMBL/GenBank/DDBJ databases">
        <title>Genome assembly of Pristionchus species.</title>
        <authorList>
            <person name="Yoshida K."/>
            <person name="Sommer R.J."/>
        </authorList>
    </citation>
    <scope>NUCLEOTIDE SEQUENCE [LARGE SCALE GENOMIC DNA]</scope>
    <source>
        <strain evidence="3">RS5460</strain>
    </source>
</reference>
<accession>A0AAN5D7Y4</accession>
<proteinExistence type="predicted"/>
<evidence type="ECO:0000313" key="3">
    <source>
        <dbReference type="Proteomes" id="UP001328107"/>
    </source>
</evidence>
<feature type="compositionally biased region" description="Polar residues" evidence="1">
    <location>
        <begin position="99"/>
        <end position="109"/>
    </location>
</feature>
<dbReference type="AlphaFoldDB" id="A0AAN5D7Y4"/>
<feature type="compositionally biased region" description="Basic and acidic residues" evidence="1">
    <location>
        <begin position="31"/>
        <end position="48"/>
    </location>
</feature>
<sequence>GRGTVLLPHLPYTLSPQDQRAMRIFDFFFPHKHEGADERGQRRGTKETSKKRKEKKNEPKPAKSTSAESSSARTKSSNSVDMPKSSQPKSDVLEECSAQAASSDPGSND</sequence>
<comment type="caution">
    <text evidence="2">The sequence shown here is derived from an EMBL/GenBank/DDBJ whole genome shotgun (WGS) entry which is preliminary data.</text>
</comment>
<keyword evidence="3" id="KW-1185">Reference proteome</keyword>
<protein>
    <submittedName>
        <fullName evidence="2">Uncharacterized protein</fullName>
    </submittedName>
</protein>
<evidence type="ECO:0000256" key="1">
    <source>
        <dbReference type="SAM" id="MobiDB-lite"/>
    </source>
</evidence>
<evidence type="ECO:0000313" key="2">
    <source>
        <dbReference type="EMBL" id="GMR58506.1"/>
    </source>
</evidence>
<name>A0AAN5D7Y4_9BILA</name>